<accession>A0ABR8KKH0</accession>
<dbReference type="RefSeq" id="WP_190959134.1">
    <property type="nucleotide sequence ID" value="NZ_JACJTU010000054.1"/>
</dbReference>
<protein>
    <recommendedName>
        <fullName evidence="3">ATP-binding protein</fullName>
    </recommendedName>
</protein>
<proteinExistence type="predicted"/>
<dbReference type="InterPro" id="IPR027417">
    <property type="entry name" value="P-loop_NTPase"/>
</dbReference>
<organism evidence="1 2">
    <name type="scientific">Nostoc paludosum FACHB-159</name>
    <dbReference type="NCBI Taxonomy" id="2692908"/>
    <lineage>
        <taxon>Bacteria</taxon>
        <taxon>Bacillati</taxon>
        <taxon>Cyanobacteriota</taxon>
        <taxon>Cyanophyceae</taxon>
        <taxon>Nostocales</taxon>
        <taxon>Nostocaceae</taxon>
        <taxon>Nostoc</taxon>
    </lineage>
</organism>
<sequence>MNYLTEKHKELEESQQSGLMLWFGQLPMDKKAVAIGLSLTVGISSAAMAWQGTSSDRIYFCIKTPLKTLVCQDKNNRPFRMTPFYWQQWQNDGMPTQIVRDPATGVNGLVKATNPYKPFWAFGGFLGFALAGWMLRHCQDEEKQRAVFVDIAQKRDAAKAEMAARSELLDSYKDVAIKEVELQADLDLIAGDRTVDIQKAEIYANTEIEVTQMEASDAIFEAQTAGMSEEQKAEYIKHLRDTKTPYLQGSQTLQGTIDPNDKVTGGEQPAIAPQENKTAWVQNLIKQTALIWGNQGGGKSWLARYVALKKKEAGYRVIVLDPDSNRAEWKGLESYHSWSDIEAQIRAYVEEIESRLFTFNNSNLSEDQWRQKLWADGKATALICEEVTTYSDFIKDEELLSKFGKLALTKSRKQEMPITVVAHNNTQTCLFGIKGLHNLVSKMLQVECLAEVDPVTLQPKSTGKAKVKLDSSNEWLDVNLPTMTAKISDFSDTATPVSNSIPPIDKATWERIYELEFNIGGKSGDTQNKKNQLSPQAQKLYEYLTRTERIEADVREFKGNFKVNGERFTVEQIKGWMYEIVGADLAEWIGEGVIKLNQI</sequence>
<dbReference type="EMBL" id="JACJTU010000054">
    <property type="protein sequence ID" value="MBD2738607.1"/>
    <property type="molecule type" value="Genomic_DNA"/>
</dbReference>
<dbReference type="SUPFAM" id="SSF52540">
    <property type="entry name" value="P-loop containing nucleoside triphosphate hydrolases"/>
    <property type="match status" value="1"/>
</dbReference>
<keyword evidence="2" id="KW-1185">Reference proteome</keyword>
<dbReference type="Proteomes" id="UP000637383">
    <property type="component" value="Unassembled WGS sequence"/>
</dbReference>
<evidence type="ECO:0000313" key="1">
    <source>
        <dbReference type="EMBL" id="MBD2738607.1"/>
    </source>
</evidence>
<dbReference type="Gene3D" id="3.40.50.300">
    <property type="entry name" value="P-loop containing nucleotide triphosphate hydrolases"/>
    <property type="match status" value="1"/>
</dbReference>
<evidence type="ECO:0000313" key="2">
    <source>
        <dbReference type="Proteomes" id="UP000637383"/>
    </source>
</evidence>
<gene>
    <name evidence="1" type="ORF">H6H03_32825</name>
</gene>
<comment type="caution">
    <text evidence="1">The sequence shown here is derived from an EMBL/GenBank/DDBJ whole genome shotgun (WGS) entry which is preliminary data.</text>
</comment>
<name>A0ABR8KKH0_9NOSO</name>
<reference evidence="1 2" key="1">
    <citation type="journal article" date="2020" name="ISME J.">
        <title>Comparative genomics reveals insights into cyanobacterial evolution and habitat adaptation.</title>
        <authorList>
            <person name="Chen M.Y."/>
            <person name="Teng W.K."/>
            <person name="Zhao L."/>
            <person name="Hu C.X."/>
            <person name="Zhou Y.K."/>
            <person name="Han B.P."/>
            <person name="Song L.R."/>
            <person name="Shu W.S."/>
        </authorList>
    </citation>
    <scope>NUCLEOTIDE SEQUENCE [LARGE SCALE GENOMIC DNA]</scope>
    <source>
        <strain evidence="1 2">FACHB-159</strain>
    </source>
</reference>
<evidence type="ECO:0008006" key="3">
    <source>
        <dbReference type="Google" id="ProtNLM"/>
    </source>
</evidence>